<evidence type="ECO:0000313" key="15">
    <source>
        <dbReference type="Proteomes" id="UP000695022"/>
    </source>
</evidence>
<comment type="similarity">
    <text evidence="2">Belongs to the mitochondrial Rho GTPase family.</text>
</comment>
<evidence type="ECO:0000256" key="11">
    <source>
        <dbReference type="ARBA" id="ARBA00023128"/>
    </source>
</evidence>
<dbReference type="InterPro" id="IPR011992">
    <property type="entry name" value="EF-hand-dom_pair"/>
</dbReference>
<name>A0ABM1EXB7_PRICU</name>
<dbReference type="InterPro" id="IPR001806">
    <property type="entry name" value="Small_GTPase"/>
</dbReference>
<keyword evidence="9" id="KW-0106">Calcium</keyword>
<evidence type="ECO:0000256" key="2">
    <source>
        <dbReference type="ARBA" id="ARBA00007981"/>
    </source>
</evidence>
<keyword evidence="15" id="KW-1185">Reference proteome</keyword>
<dbReference type="PROSITE" id="PS00018">
    <property type="entry name" value="EF_HAND_1"/>
    <property type="match status" value="1"/>
</dbReference>
<evidence type="ECO:0000256" key="8">
    <source>
        <dbReference type="ARBA" id="ARBA00022801"/>
    </source>
</evidence>
<feature type="domain" description="Miro" evidence="14">
    <location>
        <begin position="10"/>
        <end position="176"/>
    </location>
</feature>
<dbReference type="Proteomes" id="UP000695022">
    <property type="component" value="Unplaced"/>
</dbReference>
<evidence type="ECO:0000256" key="6">
    <source>
        <dbReference type="ARBA" id="ARBA00022741"/>
    </source>
</evidence>
<dbReference type="SUPFAM" id="SSF47473">
    <property type="entry name" value="EF-hand"/>
    <property type="match status" value="1"/>
</dbReference>
<dbReference type="SMART" id="SM00175">
    <property type="entry name" value="RAB"/>
    <property type="match status" value="1"/>
</dbReference>
<evidence type="ECO:0000256" key="13">
    <source>
        <dbReference type="ARBA" id="ARBA00023136"/>
    </source>
</evidence>
<evidence type="ECO:0000256" key="4">
    <source>
        <dbReference type="ARBA" id="ARBA00022723"/>
    </source>
</evidence>
<dbReference type="PROSITE" id="PS51419">
    <property type="entry name" value="RAB"/>
    <property type="match status" value="1"/>
</dbReference>
<accession>A0ABM1EXB7</accession>
<keyword evidence="3" id="KW-0812">Transmembrane</keyword>
<dbReference type="SMART" id="SM00174">
    <property type="entry name" value="RHO"/>
    <property type="match status" value="1"/>
</dbReference>
<evidence type="ECO:0000256" key="3">
    <source>
        <dbReference type="ARBA" id="ARBA00022692"/>
    </source>
</evidence>
<dbReference type="InterPro" id="IPR052266">
    <property type="entry name" value="Miro-EF-hand_domain"/>
</dbReference>
<keyword evidence="4" id="KW-0479">Metal-binding</keyword>
<dbReference type="Pfam" id="PF08355">
    <property type="entry name" value="EF_assoc_1"/>
    <property type="match status" value="1"/>
</dbReference>
<evidence type="ECO:0000256" key="5">
    <source>
        <dbReference type="ARBA" id="ARBA00022737"/>
    </source>
</evidence>
<dbReference type="Gene3D" id="1.10.238.10">
    <property type="entry name" value="EF-hand"/>
    <property type="match status" value="2"/>
</dbReference>
<gene>
    <name evidence="16" type="primary">LOC106816735</name>
</gene>
<dbReference type="Pfam" id="PF00071">
    <property type="entry name" value="Ras"/>
    <property type="match status" value="1"/>
</dbReference>
<evidence type="ECO:0000256" key="12">
    <source>
        <dbReference type="ARBA" id="ARBA00023134"/>
    </source>
</evidence>
<dbReference type="PRINTS" id="PR00449">
    <property type="entry name" value="RASTRNSFRMNG"/>
</dbReference>
<keyword evidence="10" id="KW-1133">Transmembrane helix</keyword>
<dbReference type="SMART" id="SM00173">
    <property type="entry name" value="RAS"/>
    <property type="match status" value="1"/>
</dbReference>
<dbReference type="SUPFAM" id="SSF52540">
    <property type="entry name" value="P-loop containing nucleoside triphosphate hydrolases"/>
    <property type="match status" value="1"/>
</dbReference>
<evidence type="ECO:0000256" key="1">
    <source>
        <dbReference type="ARBA" id="ARBA00004200"/>
    </source>
</evidence>
<dbReference type="PANTHER" id="PTHR46819">
    <property type="entry name" value="EF-HAND CALCIUM-BINDING DOMAIN-CONTAINING PROTEIN 7"/>
    <property type="match status" value="1"/>
</dbReference>
<protein>
    <submittedName>
        <fullName evidence="16">Mitochondrial Rho GTPase 1-like</fullName>
    </submittedName>
</protein>
<keyword evidence="13" id="KW-0472">Membrane</keyword>
<keyword evidence="5" id="KW-0677">Repeat</keyword>
<evidence type="ECO:0000259" key="14">
    <source>
        <dbReference type="PROSITE" id="PS51423"/>
    </source>
</evidence>
<evidence type="ECO:0000256" key="7">
    <source>
        <dbReference type="ARBA" id="ARBA00022787"/>
    </source>
</evidence>
<dbReference type="GeneID" id="106816735"/>
<dbReference type="InterPro" id="IPR013566">
    <property type="entry name" value="EF_hand_assoc_1"/>
</dbReference>
<feature type="non-terminal residue" evidence="16">
    <location>
        <position position="509"/>
    </location>
</feature>
<dbReference type="PROSITE" id="PS51423">
    <property type="entry name" value="MIRO"/>
    <property type="match status" value="1"/>
</dbReference>
<dbReference type="Gene3D" id="3.40.50.300">
    <property type="entry name" value="P-loop containing nucleotide triphosphate hydrolases"/>
    <property type="match status" value="1"/>
</dbReference>
<evidence type="ECO:0000256" key="9">
    <source>
        <dbReference type="ARBA" id="ARBA00022837"/>
    </source>
</evidence>
<keyword evidence="7" id="KW-1000">Mitochondrion outer membrane</keyword>
<evidence type="ECO:0000256" key="10">
    <source>
        <dbReference type="ARBA" id="ARBA00022989"/>
    </source>
</evidence>
<comment type="subcellular location">
    <subcellularLocation>
        <location evidence="1">Mitochondrion outer membrane</location>
        <topology evidence="1">Single-pass type IV membrane protein</topology>
    </subcellularLocation>
</comment>
<sequence>MAGLKLLVQKRDVRILLLGEDGVGKTSLILSLVSEEFPEEVPARAEEITIPADVTPEKVPTHIVDFSFSEQTEDTLFDEIHRANVICIVYAVDFMESIEKITSYWLPTIRQCLGDDHKTPVILVGNKSDVHENTSMEQLLPVMNQYQEVETCIECSAKNLKNISEVFYYAQKAVLHPTAPLYVPEEKELTAACKRALTRIFKICDDDNDGRLSDGEVNAFQRRCFNAPLPPQALEDVKEVVRKNTSDGVVNDGLTLKGFLFLHTLFIQRGRHETTWTVLRKFGYNDNLELSKDYLFPAYVSGSRRARDLGGPRRSSTDGAVWLTTLLDMPRTLEYFAYLGYVQGEDSQLSAIHVTRERRLDREKKQTSRSVFQCSVIGPRGGGKTAFLQAFLARNLQYQATLEKEHLPLYTVNTVSVYGQDRYLVRGGERGRGKGSIFDRAEVRQDGDVQPADFCAQYKLPPPQGFSCVDTINRDVYVKLATLAAFPNLKRLIHVMMIRQPSSWLSDVQ</sequence>
<dbReference type="InterPro" id="IPR018247">
    <property type="entry name" value="EF_Hand_1_Ca_BS"/>
</dbReference>
<dbReference type="Pfam" id="PF08356">
    <property type="entry name" value="EF_assoc_2"/>
    <property type="match status" value="1"/>
</dbReference>
<keyword evidence="11" id="KW-0496">Mitochondrion</keyword>
<proteinExistence type="inferred from homology"/>
<evidence type="ECO:0000313" key="16">
    <source>
        <dbReference type="RefSeq" id="XP_014676838.1"/>
    </source>
</evidence>
<organism evidence="15 16">
    <name type="scientific">Priapulus caudatus</name>
    <name type="common">Priapulid worm</name>
    <dbReference type="NCBI Taxonomy" id="37621"/>
    <lineage>
        <taxon>Eukaryota</taxon>
        <taxon>Metazoa</taxon>
        <taxon>Ecdysozoa</taxon>
        <taxon>Scalidophora</taxon>
        <taxon>Priapulida</taxon>
        <taxon>Priapulimorpha</taxon>
        <taxon>Priapulimorphida</taxon>
        <taxon>Priapulidae</taxon>
        <taxon>Priapulus</taxon>
    </lineage>
</organism>
<dbReference type="PANTHER" id="PTHR46819:SF1">
    <property type="entry name" value="EF-HAND CALCIUM-BINDING DOMAIN-CONTAINING PROTEIN 7"/>
    <property type="match status" value="1"/>
</dbReference>
<keyword evidence="8" id="KW-0378">Hydrolase</keyword>
<dbReference type="InterPro" id="IPR013567">
    <property type="entry name" value="EF_hand_assoc_2"/>
</dbReference>
<dbReference type="InterPro" id="IPR027417">
    <property type="entry name" value="P-loop_NTPase"/>
</dbReference>
<keyword evidence="6" id="KW-0547">Nucleotide-binding</keyword>
<keyword evidence="12" id="KW-0342">GTP-binding</keyword>
<dbReference type="RefSeq" id="XP_014676838.1">
    <property type="nucleotide sequence ID" value="XM_014821352.1"/>
</dbReference>
<dbReference type="CDD" id="cd01893">
    <property type="entry name" value="Miro1"/>
    <property type="match status" value="1"/>
</dbReference>
<reference evidence="16" key="1">
    <citation type="submission" date="2025-08" db="UniProtKB">
        <authorList>
            <consortium name="RefSeq"/>
        </authorList>
    </citation>
    <scope>IDENTIFICATION</scope>
</reference>
<dbReference type="InterPro" id="IPR020860">
    <property type="entry name" value="MIRO_dom"/>
</dbReference>